<dbReference type="InterPro" id="IPR029479">
    <property type="entry name" value="Nitroreductase"/>
</dbReference>
<evidence type="ECO:0000313" key="5">
    <source>
        <dbReference type="Proteomes" id="UP000600247"/>
    </source>
</evidence>
<dbReference type="Gene3D" id="3.40.109.10">
    <property type="entry name" value="NADH Oxidase"/>
    <property type="match status" value="1"/>
</dbReference>
<protein>
    <submittedName>
        <fullName evidence="4">NAD(P)H nitroreductase YdgI</fullName>
    </submittedName>
</protein>
<comment type="caution">
    <text evidence="4">The sequence shown here is derived from an EMBL/GenBank/DDBJ whole genome shotgun (WGS) entry which is preliminary data.</text>
</comment>
<dbReference type="CDD" id="cd02137">
    <property type="entry name" value="MhqN-like"/>
    <property type="match status" value="1"/>
</dbReference>
<comment type="similarity">
    <text evidence="1">Belongs to the nitroreductase family.</text>
</comment>
<dbReference type="Proteomes" id="UP000600247">
    <property type="component" value="Unassembled WGS sequence"/>
</dbReference>
<dbReference type="RefSeq" id="WP_188888446.1">
    <property type="nucleotide sequence ID" value="NZ_BMHY01000002.1"/>
</dbReference>
<dbReference type="PANTHER" id="PTHR43673">
    <property type="entry name" value="NAD(P)H NITROREDUCTASE YDGI-RELATED"/>
    <property type="match status" value="1"/>
</dbReference>
<accession>A0A917LWJ5</accession>
<evidence type="ECO:0000313" key="4">
    <source>
        <dbReference type="EMBL" id="GGG63510.1"/>
    </source>
</evidence>
<dbReference type="InterPro" id="IPR000415">
    <property type="entry name" value="Nitroreductase-like"/>
</dbReference>
<feature type="domain" description="Nitroreductase" evidence="3">
    <location>
        <begin position="18"/>
        <end position="193"/>
    </location>
</feature>
<name>A0A917LWJ5_9BACL</name>
<dbReference type="Pfam" id="PF00881">
    <property type="entry name" value="Nitroreductase"/>
    <property type="match status" value="1"/>
</dbReference>
<dbReference type="PANTHER" id="PTHR43673:SF3">
    <property type="entry name" value="NAD(P)H NITROREDUCTASE YODC-RELATED"/>
    <property type="match status" value="1"/>
</dbReference>
<dbReference type="SUPFAM" id="SSF55469">
    <property type="entry name" value="FMN-dependent nitroreductase-like"/>
    <property type="match status" value="1"/>
</dbReference>
<dbReference type="EMBL" id="BMHY01000002">
    <property type="protein sequence ID" value="GGG63510.1"/>
    <property type="molecule type" value="Genomic_DNA"/>
</dbReference>
<proteinExistence type="inferred from homology"/>
<organism evidence="4 5">
    <name type="scientific">Paenibacillus radicis</name>
    <name type="common">ex Gao et al. 2016</name>
    <dbReference type="NCBI Taxonomy" id="1737354"/>
    <lineage>
        <taxon>Bacteria</taxon>
        <taxon>Bacillati</taxon>
        <taxon>Bacillota</taxon>
        <taxon>Bacilli</taxon>
        <taxon>Bacillales</taxon>
        <taxon>Paenibacillaceae</taxon>
        <taxon>Paenibacillus</taxon>
    </lineage>
</organism>
<sequence>MSTQTEAQVNQAFLEVLEGRHSVRHYDPEFKIAQEEIEEILKLATKSPSSSNTQSWRFLVVTDQELKKQLLPIANNQQQIVDSSAVIVLLGDLEMYKNVEKINHLAVEAGYMTEEFAKQFTENSVKLYTSIPKERLHEVAVFDAGLVAMQIMLVAKSKGYDTVPMGGYDREKLKAFFNIPDRYAPTILIPIGKAATEGRSTARLPIEDVTFWNKI</sequence>
<reference evidence="4 5" key="1">
    <citation type="journal article" date="2014" name="Int. J. Syst. Evol. Microbiol.">
        <title>Complete genome sequence of Corynebacterium casei LMG S-19264T (=DSM 44701T), isolated from a smear-ripened cheese.</title>
        <authorList>
            <consortium name="US DOE Joint Genome Institute (JGI-PGF)"/>
            <person name="Walter F."/>
            <person name="Albersmeier A."/>
            <person name="Kalinowski J."/>
            <person name="Ruckert C."/>
        </authorList>
    </citation>
    <scope>NUCLEOTIDE SEQUENCE [LARGE SCALE GENOMIC DNA]</scope>
    <source>
        <strain evidence="4 5">CGMCC 1.15286</strain>
    </source>
</reference>
<gene>
    <name evidence="4" type="primary">ydgI</name>
    <name evidence="4" type="ORF">GCM10010918_16850</name>
</gene>
<dbReference type="GO" id="GO:0016491">
    <property type="term" value="F:oxidoreductase activity"/>
    <property type="evidence" value="ECO:0007669"/>
    <property type="project" value="UniProtKB-KW"/>
</dbReference>
<dbReference type="AlphaFoldDB" id="A0A917LWJ5"/>
<evidence type="ECO:0000259" key="3">
    <source>
        <dbReference type="Pfam" id="PF00881"/>
    </source>
</evidence>
<evidence type="ECO:0000256" key="1">
    <source>
        <dbReference type="ARBA" id="ARBA00007118"/>
    </source>
</evidence>
<keyword evidence="2" id="KW-0560">Oxidoreductase</keyword>
<evidence type="ECO:0000256" key="2">
    <source>
        <dbReference type="ARBA" id="ARBA00023002"/>
    </source>
</evidence>
<keyword evidence="5" id="KW-1185">Reference proteome</keyword>